<proteinExistence type="inferred from homology"/>
<feature type="transmembrane region" description="Helical" evidence="8">
    <location>
        <begin position="359"/>
        <end position="386"/>
    </location>
</feature>
<comment type="caution">
    <text evidence="9">The sequence shown here is derived from an EMBL/GenBank/DDBJ whole genome shotgun (WGS) entry which is preliminary data.</text>
</comment>
<name>A0A2U2AK11_9GAMM</name>
<dbReference type="InterPro" id="IPR018385">
    <property type="entry name" value="C4_dicarb_anaerob_car-like"/>
</dbReference>
<feature type="transmembrane region" description="Helical" evidence="8">
    <location>
        <begin position="27"/>
        <end position="46"/>
    </location>
</feature>
<evidence type="ECO:0000256" key="7">
    <source>
        <dbReference type="ARBA" id="ARBA00023136"/>
    </source>
</evidence>
<dbReference type="RefSeq" id="WP_109236370.1">
    <property type="nucleotide sequence ID" value="NZ_BMXZ01000002.1"/>
</dbReference>
<dbReference type="Pfam" id="PF03606">
    <property type="entry name" value="DcuC"/>
    <property type="match status" value="1"/>
</dbReference>
<evidence type="ECO:0000313" key="10">
    <source>
        <dbReference type="Proteomes" id="UP000244948"/>
    </source>
</evidence>
<dbReference type="GO" id="GO:0015556">
    <property type="term" value="F:C4-dicarboxylate transmembrane transporter activity"/>
    <property type="evidence" value="ECO:0007669"/>
    <property type="project" value="InterPro"/>
</dbReference>
<dbReference type="NCBIfam" id="TIGR00771">
    <property type="entry name" value="DcuC"/>
    <property type="match status" value="1"/>
</dbReference>
<feature type="transmembrane region" description="Helical" evidence="8">
    <location>
        <begin position="66"/>
        <end position="90"/>
    </location>
</feature>
<feature type="transmembrane region" description="Helical" evidence="8">
    <location>
        <begin position="279"/>
        <end position="298"/>
    </location>
</feature>
<keyword evidence="4" id="KW-1003">Cell membrane</keyword>
<comment type="similarity">
    <text evidence="2">Belongs to the DcuC/DcuD transporter (TC 2.A.61) family.</text>
</comment>
<evidence type="ECO:0000256" key="2">
    <source>
        <dbReference type="ARBA" id="ARBA00005275"/>
    </source>
</evidence>
<evidence type="ECO:0000313" key="9">
    <source>
        <dbReference type="EMBL" id="PWD83165.1"/>
    </source>
</evidence>
<feature type="transmembrane region" description="Helical" evidence="8">
    <location>
        <begin position="246"/>
        <end position="267"/>
    </location>
</feature>
<keyword evidence="6 8" id="KW-1133">Transmembrane helix</keyword>
<dbReference type="Proteomes" id="UP000244948">
    <property type="component" value="Unassembled WGS sequence"/>
</dbReference>
<feature type="transmembrane region" description="Helical" evidence="8">
    <location>
        <begin position="319"/>
        <end position="347"/>
    </location>
</feature>
<keyword evidence="10" id="KW-1185">Reference proteome</keyword>
<feature type="transmembrane region" description="Helical" evidence="8">
    <location>
        <begin position="194"/>
        <end position="213"/>
    </location>
</feature>
<keyword evidence="3" id="KW-0813">Transport</keyword>
<evidence type="ECO:0000256" key="5">
    <source>
        <dbReference type="ARBA" id="ARBA00022692"/>
    </source>
</evidence>
<evidence type="ECO:0000256" key="1">
    <source>
        <dbReference type="ARBA" id="ARBA00004651"/>
    </source>
</evidence>
<evidence type="ECO:0000256" key="6">
    <source>
        <dbReference type="ARBA" id="ARBA00022989"/>
    </source>
</evidence>
<dbReference type="AlphaFoldDB" id="A0A2U2AK11"/>
<accession>A0A2U2AK11</accession>
<keyword evidence="5 8" id="KW-0812">Transmembrane</keyword>
<dbReference type="PANTHER" id="PTHR42002">
    <property type="entry name" value="ANAEROBIC C4-DICARBOXYLATE TRANSPORTER DCUC-RELATED"/>
    <property type="match status" value="1"/>
</dbReference>
<protein>
    <submittedName>
        <fullName evidence="9">C4-dicarboxylate ABC transporter</fullName>
    </submittedName>
</protein>
<feature type="transmembrane region" description="Helical" evidence="8">
    <location>
        <begin position="6"/>
        <end position="22"/>
    </location>
</feature>
<feature type="transmembrane region" description="Helical" evidence="8">
    <location>
        <begin position="111"/>
        <end position="144"/>
    </location>
</feature>
<feature type="transmembrane region" description="Helical" evidence="8">
    <location>
        <begin position="443"/>
        <end position="461"/>
    </location>
</feature>
<dbReference type="PANTHER" id="PTHR42002:SF2">
    <property type="entry name" value="ANAEROBIC C4-DICARBOXYLATE TRANSPORTER DCUC-RELATED"/>
    <property type="match status" value="1"/>
</dbReference>
<evidence type="ECO:0000256" key="4">
    <source>
        <dbReference type="ARBA" id="ARBA00022475"/>
    </source>
</evidence>
<dbReference type="GO" id="GO:0005886">
    <property type="term" value="C:plasma membrane"/>
    <property type="evidence" value="ECO:0007669"/>
    <property type="project" value="UniProtKB-SubCell"/>
</dbReference>
<comment type="subcellular location">
    <subcellularLocation>
        <location evidence="1">Cell membrane</location>
        <topology evidence="1">Multi-pass membrane protein</topology>
    </subcellularLocation>
</comment>
<evidence type="ECO:0000256" key="8">
    <source>
        <dbReference type="SAM" id="Phobius"/>
    </source>
</evidence>
<dbReference type="EMBL" id="QEWR01000003">
    <property type="protein sequence ID" value="PWD83165.1"/>
    <property type="molecule type" value="Genomic_DNA"/>
</dbReference>
<organism evidence="9 10">
    <name type="scientific">Ignatzschineria indica</name>
    <dbReference type="NCBI Taxonomy" id="472583"/>
    <lineage>
        <taxon>Bacteria</taxon>
        <taxon>Pseudomonadati</taxon>
        <taxon>Pseudomonadota</taxon>
        <taxon>Gammaproteobacteria</taxon>
        <taxon>Cardiobacteriales</taxon>
        <taxon>Ignatzschineriaceae</taxon>
        <taxon>Ignatzschineria</taxon>
    </lineage>
</organism>
<keyword evidence="7 8" id="KW-0472">Membrane</keyword>
<dbReference type="NCBIfam" id="NF037994">
    <property type="entry name" value="DcuC_1"/>
    <property type="match status" value="1"/>
</dbReference>
<evidence type="ECO:0000256" key="3">
    <source>
        <dbReference type="ARBA" id="ARBA00022448"/>
    </source>
</evidence>
<sequence>MLEIIISILFLIAVGYFVAKNYDAKIVLFLVAFLLLFISVFLGHTIETTTPTGSIWLDPFAKATDVFKMQMGIVGLTIMMLFGFAAYMNHIGANDAMVAVLSKPIQKIRSVYILVPVVFLLGNALQMVLPSAAGLAILLMATLYPALRTAGMSPLTAGAVIATTATITPTPLGSDNVVVAQHLGISSLDYVLKYHAKVSIPALIIMAVAHLFWQRHLDRRAGTVHVPYQPEHSEAEKLAKLKPAPLWYAIFPIVPILLLLLFNLAFINPETGKPLLKMGLPEITLISILIPLLIELIRKRSFQKSIKDFNLFFEGMGQGFFQVVSLIIAAGLFVESLKAIGIITTLTNSLNDVEGAGPILMFFFSGMAALIGFLSGSGIAVFHSFIKIIPEITTQMDVNTVMVALPMQLTANLIRSASPVAAVIIIVASVLKVNPLVIVKRTSVPVFVGIFTCLALSYYFYG</sequence>
<reference evidence="9 10" key="1">
    <citation type="journal article" date="2018" name="Genome Announc.">
        <title>Ignatzschineria cameli sp. nov., isolated from necrotic foot tissue of dromedaries (Camelus dromedarius) and associated maggots (Wohlfahrtia species) in Dubai.</title>
        <authorList>
            <person name="Tsang C.C."/>
            <person name="Tang J.Y."/>
            <person name="Fong J.Y."/>
            <person name="Kinne J."/>
            <person name="Lee H.H."/>
            <person name="Joseph M."/>
            <person name="Jose S."/>
            <person name="Schuster R.K."/>
            <person name="Tang Y."/>
            <person name="Sivakumar S."/>
            <person name="Chen J.H."/>
            <person name="Teng J.L."/>
            <person name="Lau S.K."/>
            <person name="Wernery U."/>
            <person name="Woo P.C."/>
        </authorList>
    </citation>
    <scope>NUCLEOTIDE SEQUENCE [LARGE SCALE GENOMIC DNA]</scope>
    <source>
        <strain evidence="9 10">KCTC 22643</strain>
    </source>
</reference>
<gene>
    <name evidence="9" type="ORF">DC082_07055</name>
</gene>
<feature type="transmembrane region" description="Helical" evidence="8">
    <location>
        <begin position="412"/>
        <end position="431"/>
    </location>
</feature>
<dbReference type="InterPro" id="IPR004669">
    <property type="entry name" value="C4_dicarb_anaerob_car"/>
</dbReference>